<reference evidence="3" key="1">
    <citation type="journal article" date="2020" name="Stud. Mycol.">
        <title>101 Dothideomycetes genomes: a test case for predicting lifestyles and emergence of pathogens.</title>
        <authorList>
            <person name="Haridas S."/>
            <person name="Albert R."/>
            <person name="Binder M."/>
            <person name="Bloem J."/>
            <person name="Labutti K."/>
            <person name="Salamov A."/>
            <person name="Andreopoulos B."/>
            <person name="Baker S."/>
            <person name="Barry K."/>
            <person name="Bills G."/>
            <person name="Bluhm B."/>
            <person name="Cannon C."/>
            <person name="Castanera R."/>
            <person name="Culley D."/>
            <person name="Daum C."/>
            <person name="Ezra D."/>
            <person name="Gonzalez J."/>
            <person name="Henrissat B."/>
            <person name="Kuo A."/>
            <person name="Liang C."/>
            <person name="Lipzen A."/>
            <person name="Lutzoni F."/>
            <person name="Magnuson J."/>
            <person name="Mondo S."/>
            <person name="Nolan M."/>
            <person name="Ohm R."/>
            <person name="Pangilinan J."/>
            <person name="Park H.-J."/>
            <person name="Ramirez L."/>
            <person name="Alfaro M."/>
            <person name="Sun H."/>
            <person name="Tritt A."/>
            <person name="Yoshinaga Y."/>
            <person name="Zwiers L.-H."/>
            <person name="Turgeon B."/>
            <person name="Goodwin S."/>
            <person name="Spatafora J."/>
            <person name="Crous P."/>
            <person name="Grigoriev I."/>
        </authorList>
    </citation>
    <scope>NUCLEOTIDE SEQUENCE</scope>
    <source>
        <strain evidence="3">CBS 262.69</strain>
    </source>
</reference>
<organism evidence="3 4">
    <name type="scientific">Trichodelitschia bisporula</name>
    <dbReference type="NCBI Taxonomy" id="703511"/>
    <lineage>
        <taxon>Eukaryota</taxon>
        <taxon>Fungi</taxon>
        <taxon>Dikarya</taxon>
        <taxon>Ascomycota</taxon>
        <taxon>Pezizomycotina</taxon>
        <taxon>Dothideomycetes</taxon>
        <taxon>Dothideomycetes incertae sedis</taxon>
        <taxon>Phaeotrichales</taxon>
        <taxon>Phaeotrichaceae</taxon>
        <taxon>Trichodelitschia</taxon>
    </lineage>
</organism>
<dbReference type="Gene3D" id="2.130.10.10">
    <property type="entry name" value="YVTN repeat-like/Quinoprotein amine dehydrogenase"/>
    <property type="match status" value="1"/>
</dbReference>
<keyword evidence="4" id="KW-1185">Reference proteome</keyword>
<dbReference type="PANTHER" id="PTHR43991:SF9">
    <property type="entry name" value="DUF2415 DOMAIN-CONTAINING PROTEIN"/>
    <property type="match status" value="1"/>
</dbReference>
<dbReference type="AlphaFoldDB" id="A0A6G1I541"/>
<evidence type="ECO:0000259" key="2">
    <source>
        <dbReference type="Pfam" id="PF10313"/>
    </source>
</evidence>
<dbReference type="OrthoDB" id="418169at2759"/>
<dbReference type="Proteomes" id="UP000799640">
    <property type="component" value="Unassembled WGS sequence"/>
</dbReference>
<dbReference type="EMBL" id="ML996689">
    <property type="protein sequence ID" value="KAF2403423.1"/>
    <property type="molecule type" value="Genomic_DNA"/>
</dbReference>
<dbReference type="InterPro" id="IPR015943">
    <property type="entry name" value="WD40/YVTN_repeat-like_dom_sf"/>
</dbReference>
<feature type="compositionally biased region" description="Basic and acidic residues" evidence="1">
    <location>
        <begin position="585"/>
        <end position="595"/>
    </location>
</feature>
<evidence type="ECO:0000313" key="3">
    <source>
        <dbReference type="EMBL" id="KAF2403423.1"/>
    </source>
</evidence>
<protein>
    <recommendedName>
        <fullName evidence="2">DUF2415 domain-containing protein</fullName>
    </recommendedName>
</protein>
<sequence length="702" mass="75471">MTVDTFLALDTQSLVLKDKTFYPAAIPISHWQLRHLISSPEPDVIYYASDRDICRLNTTTKALTQVARLPFSIRCTASGHGWICAGGGEYGQFAVIRLDGSATPAGEVDAPLPVEFHRSTQSVPRVRVVQLGKEIVNSISIHKIHGDSDAGIKDDVLAVLTNNDKAIRLYSLLQDAEVAELSLPFPVNHATISPDGQLLIAVGDFQQAYIYERIDGATGSRKRSADRFVTNLCTWALLNIVLLHVPKPAVVAAYFSTAWSPSGRLCAVASECGYITILDVDILREFEDGTEAIAAVIPSTRPDVQPGPGAVRAMCFAPQPWDLLLWSEDQGRVCVADLRTGLRVRQILNLDPDEEGLRKVIPEDDETALTALPEDELITQIRHSHMSDYPDAPPPPPAADGSAAPDRTRALQLIGSLSFPDESIGLSPNERRILATLRAGLGPRPRVPSLGLGMGSQRPGGSAATNGATNGATDGATDSDTHPHPSALSLADNPPFPPINTRTRMPTWDSDTPAHASRGGLGEERAETLRGLQAEFEGFLAANGVVGASNGATNGASSPPPPPAGALSTSRHPPMPPHRAPTSTDTRRGREDSSHARRPSPPPPGMDTHPDINEIRRRRAIVRARERALSMRDAQRLGRYEVTAMARAQHRWVSEHPSAGVRTAGLAVSQDGGRVWAACQRGIFEFSVDLGGRRGMAGIGFR</sequence>
<accession>A0A6G1I541</accession>
<dbReference type="InterPro" id="IPR036322">
    <property type="entry name" value="WD40_repeat_dom_sf"/>
</dbReference>
<dbReference type="PANTHER" id="PTHR43991">
    <property type="entry name" value="WD REPEAT PROTEIN (AFU_ORTHOLOGUE AFUA_8G05640)-RELATED"/>
    <property type="match status" value="1"/>
</dbReference>
<name>A0A6G1I541_9PEZI</name>
<dbReference type="SUPFAM" id="SSF50978">
    <property type="entry name" value="WD40 repeat-like"/>
    <property type="match status" value="1"/>
</dbReference>
<gene>
    <name evidence="3" type="ORF">EJ06DRAFT_579467</name>
</gene>
<evidence type="ECO:0000256" key="1">
    <source>
        <dbReference type="SAM" id="MobiDB-lite"/>
    </source>
</evidence>
<proteinExistence type="predicted"/>
<evidence type="ECO:0000313" key="4">
    <source>
        <dbReference type="Proteomes" id="UP000799640"/>
    </source>
</evidence>
<feature type="region of interest" description="Disordered" evidence="1">
    <location>
        <begin position="551"/>
        <end position="614"/>
    </location>
</feature>
<feature type="region of interest" description="Disordered" evidence="1">
    <location>
        <begin position="442"/>
        <end position="524"/>
    </location>
</feature>
<dbReference type="InterPro" id="IPR019417">
    <property type="entry name" value="DUF2415"/>
</dbReference>
<feature type="compositionally biased region" description="Low complexity" evidence="1">
    <location>
        <begin position="460"/>
        <end position="478"/>
    </location>
</feature>
<feature type="domain" description="DUF2415" evidence="2">
    <location>
        <begin position="309"/>
        <end position="348"/>
    </location>
</feature>
<feature type="region of interest" description="Disordered" evidence="1">
    <location>
        <begin position="385"/>
        <end position="404"/>
    </location>
</feature>
<dbReference type="Pfam" id="PF10313">
    <property type="entry name" value="DUF2415"/>
    <property type="match status" value="1"/>
</dbReference>